<keyword evidence="3" id="KW-0808">Transferase</keyword>
<feature type="domain" description="Transcription elongation factor GreA/GreB C-terminal" evidence="1">
    <location>
        <begin position="52"/>
        <end position="129"/>
    </location>
</feature>
<dbReference type="InterPro" id="IPR001437">
    <property type="entry name" value="Tscrpt_elong_fac_GreA/B_C"/>
</dbReference>
<gene>
    <name evidence="3" type="ORF">FU658_12250</name>
</gene>
<dbReference type="AlphaFoldDB" id="A0A5C8KKR0"/>
<keyword evidence="4" id="KW-1185">Reference proteome</keyword>
<dbReference type="PANTHER" id="PTHR30437">
    <property type="entry name" value="TRANSCRIPTION ELONGATION FACTOR GREA"/>
    <property type="match status" value="1"/>
</dbReference>
<proteinExistence type="predicted"/>
<dbReference type="InterPro" id="IPR036953">
    <property type="entry name" value="GreA/GreB_C_sf"/>
</dbReference>
<dbReference type="GO" id="GO:0070063">
    <property type="term" value="F:RNA polymerase binding"/>
    <property type="evidence" value="ECO:0007669"/>
    <property type="project" value="InterPro"/>
</dbReference>
<name>A0A5C8KKR0_9GAMM</name>
<dbReference type="InterPro" id="IPR029462">
    <property type="entry name" value="Rnk_N"/>
</dbReference>
<accession>A0A5C8KKR0</accession>
<dbReference type="FunFam" id="3.10.50.30:FF:000002">
    <property type="entry name" value="Regulator of nucleoside diphosphate kinase"/>
    <property type="match status" value="1"/>
</dbReference>
<dbReference type="GO" id="GO:0003677">
    <property type="term" value="F:DNA binding"/>
    <property type="evidence" value="ECO:0007669"/>
    <property type="project" value="InterPro"/>
</dbReference>
<dbReference type="GO" id="GO:0016301">
    <property type="term" value="F:kinase activity"/>
    <property type="evidence" value="ECO:0007669"/>
    <property type="project" value="UniProtKB-KW"/>
</dbReference>
<dbReference type="SUPFAM" id="SSF54534">
    <property type="entry name" value="FKBP-like"/>
    <property type="match status" value="1"/>
</dbReference>
<evidence type="ECO:0000313" key="4">
    <source>
        <dbReference type="Proteomes" id="UP000321248"/>
    </source>
</evidence>
<feature type="domain" description="Regulator of nucleoside diphosphate kinase N-terminal" evidence="2">
    <location>
        <begin position="6"/>
        <end position="46"/>
    </location>
</feature>
<dbReference type="GO" id="GO:0032784">
    <property type="term" value="P:regulation of DNA-templated transcription elongation"/>
    <property type="evidence" value="ECO:0007669"/>
    <property type="project" value="InterPro"/>
</dbReference>
<dbReference type="Pfam" id="PF14760">
    <property type="entry name" value="Rnk_N"/>
    <property type="match status" value="1"/>
</dbReference>
<evidence type="ECO:0000259" key="2">
    <source>
        <dbReference type="Pfam" id="PF14760"/>
    </source>
</evidence>
<reference evidence="3 4" key="1">
    <citation type="submission" date="2019-08" db="EMBL/GenBank/DDBJ databases">
        <authorList>
            <person name="Karlyshev A.V."/>
        </authorList>
    </citation>
    <scope>NUCLEOTIDE SEQUENCE [LARGE SCALE GENOMIC DNA]</scope>
    <source>
        <strain evidence="3 4">Alg18-2.2</strain>
    </source>
</reference>
<evidence type="ECO:0000259" key="1">
    <source>
        <dbReference type="Pfam" id="PF01272"/>
    </source>
</evidence>
<dbReference type="Gene3D" id="1.10.286.20">
    <property type="match status" value="1"/>
</dbReference>
<dbReference type="Pfam" id="PF01272">
    <property type="entry name" value="GreA_GreB"/>
    <property type="match status" value="1"/>
</dbReference>
<comment type="caution">
    <text evidence="3">The sequence shown here is derived from an EMBL/GenBank/DDBJ whole genome shotgun (WGS) entry which is preliminary data.</text>
</comment>
<protein>
    <submittedName>
        <fullName evidence="3">Nucleoside diphosphate kinase regulator</fullName>
    </submittedName>
</protein>
<dbReference type="RefSeq" id="WP_147892337.1">
    <property type="nucleotide sequence ID" value="NZ_VRTS01000009.1"/>
</dbReference>
<evidence type="ECO:0000313" key="3">
    <source>
        <dbReference type="EMBL" id="TXK60544.1"/>
    </source>
</evidence>
<dbReference type="InterPro" id="IPR023459">
    <property type="entry name" value="Tscrpt_elong_fac_GreA/B_fam"/>
</dbReference>
<dbReference type="Gene3D" id="3.10.50.30">
    <property type="entry name" value="Transcription elongation factor, GreA/GreB, C-terminal domain"/>
    <property type="match status" value="1"/>
</dbReference>
<dbReference type="NCBIfam" id="NF004396">
    <property type="entry name" value="PRK05753.1"/>
    <property type="match status" value="1"/>
</dbReference>
<dbReference type="Proteomes" id="UP000321248">
    <property type="component" value="Unassembled WGS sequence"/>
</dbReference>
<dbReference type="OrthoDB" id="192847at2"/>
<sequence length="139" mass="15192">MSTERPAILISSLDLDRLEHLLESAEFAKDPGADALRGEIERADVVRPQDMPADVVTMNSTLECVDEVSHDTHTLTLVYPDRADRDKGRISVLAPVGTALLGLRVGQVIEWPSPSGSKPLRLKVLSISYQPEAAGELHR</sequence>
<dbReference type="EMBL" id="VRTS01000009">
    <property type="protein sequence ID" value="TXK60544.1"/>
    <property type="molecule type" value="Genomic_DNA"/>
</dbReference>
<organism evidence="3 4">
    <name type="scientific">Alkalisalibacterium limincola</name>
    <dbReference type="NCBI Taxonomy" id="2699169"/>
    <lineage>
        <taxon>Bacteria</taxon>
        <taxon>Pseudomonadati</taxon>
        <taxon>Pseudomonadota</taxon>
        <taxon>Gammaproteobacteria</taxon>
        <taxon>Lysobacterales</taxon>
        <taxon>Lysobacteraceae</taxon>
        <taxon>Alkalisalibacterium</taxon>
    </lineage>
</organism>
<dbReference type="PANTHER" id="PTHR30437:SF5">
    <property type="entry name" value="REGULATOR OF NUCLEOSIDE DIPHOSPHATE KINASE"/>
    <property type="match status" value="1"/>
</dbReference>
<dbReference type="GO" id="GO:0006354">
    <property type="term" value="P:DNA-templated transcription elongation"/>
    <property type="evidence" value="ECO:0007669"/>
    <property type="project" value="TreeGrafter"/>
</dbReference>
<keyword evidence="3" id="KW-0418">Kinase</keyword>